<gene>
    <name evidence="1" type="ORF">DVZ84_08760</name>
</gene>
<protein>
    <recommendedName>
        <fullName evidence="3">Major tail protein</fullName>
    </recommendedName>
</protein>
<evidence type="ECO:0000313" key="2">
    <source>
        <dbReference type="Proteomes" id="UP000253742"/>
    </source>
</evidence>
<evidence type="ECO:0000313" key="1">
    <source>
        <dbReference type="EMBL" id="RDD89088.1"/>
    </source>
</evidence>
<dbReference type="AlphaFoldDB" id="A0A369VAT2"/>
<organism evidence="1 2">
    <name type="scientific">Streptomyces parvulus</name>
    <dbReference type="NCBI Taxonomy" id="146923"/>
    <lineage>
        <taxon>Bacteria</taxon>
        <taxon>Bacillati</taxon>
        <taxon>Actinomycetota</taxon>
        <taxon>Actinomycetes</taxon>
        <taxon>Kitasatosporales</taxon>
        <taxon>Streptomycetaceae</taxon>
        <taxon>Streptomyces</taxon>
    </lineage>
</organism>
<name>A0A369VAT2_9ACTN</name>
<comment type="caution">
    <text evidence="1">The sequence shown here is derived from an EMBL/GenBank/DDBJ whole genome shotgun (WGS) entry which is preliminary data.</text>
</comment>
<proteinExistence type="predicted"/>
<dbReference type="RefSeq" id="WP_114528227.1">
    <property type="nucleotide sequence ID" value="NZ_QQBH01000005.1"/>
</dbReference>
<accession>A0A369VAT2</accession>
<evidence type="ECO:0008006" key="3">
    <source>
        <dbReference type="Google" id="ProtNLM"/>
    </source>
</evidence>
<dbReference type="OrthoDB" id="3531027at2"/>
<sequence>MGRPIDARGWAFEVEDITTPATPVWHRIGNVNSWSYSPSENEETADTTTNDSEGAYEQDVMQRGATLEVTGLWSQTGTVRDPGQEYIDDVWAWRLGSESRNRVRYRHKSQAKWTIWEATVTPGEQGGEHNAKVGWGATFTRCGLPTTADVVTEPEA</sequence>
<reference evidence="1 2" key="1">
    <citation type="submission" date="2018-07" db="EMBL/GenBank/DDBJ databases">
        <title>Genome guided investigation of antibiotics producing actinomycetales strain isolated from a Macau mangrove ecosystem.</title>
        <authorList>
            <person name="Hu D."/>
        </authorList>
    </citation>
    <scope>NUCLEOTIDE SEQUENCE [LARGE SCALE GENOMIC DNA]</scope>
    <source>
        <strain evidence="1 2">2297</strain>
    </source>
</reference>
<dbReference type="Proteomes" id="UP000253742">
    <property type="component" value="Unassembled WGS sequence"/>
</dbReference>
<dbReference type="EMBL" id="QQBH01000005">
    <property type="protein sequence ID" value="RDD89088.1"/>
    <property type="molecule type" value="Genomic_DNA"/>
</dbReference>
<dbReference type="NCBIfam" id="NF047353">
    <property type="entry name" value="tube_lmo2291"/>
    <property type="match status" value="1"/>
</dbReference>